<evidence type="ECO:0000256" key="1">
    <source>
        <dbReference type="ARBA" id="ARBA00004429"/>
    </source>
</evidence>
<evidence type="ECO:0000256" key="7">
    <source>
        <dbReference type="ARBA" id="ARBA00023065"/>
    </source>
</evidence>
<evidence type="ECO:0000256" key="3">
    <source>
        <dbReference type="ARBA" id="ARBA00022449"/>
    </source>
</evidence>
<dbReference type="Pfam" id="PF01554">
    <property type="entry name" value="MatE"/>
    <property type="match status" value="2"/>
</dbReference>
<dbReference type="CDD" id="cd13131">
    <property type="entry name" value="MATE_NorM_like"/>
    <property type="match status" value="1"/>
</dbReference>
<dbReference type="GO" id="GO:0005886">
    <property type="term" value="C:plasma membrane"/>
    <property type="evidence" value="ECO:0007669"/>
    <property type="project" value="UniProtKB-SubCell"/>
</dbReference>
<dbReference type="PANTHER" id="PTHR43298:SF2">
    <property type="entry name" value="FMN_FAD EXPORTER YEEO-RELATED"/>
    <property type="match status" value="1"/>
</dbReference>
<dbReference type="EMBL" id="CABVIC010000003">
    <property type="protein sequence ID" value="VVP10649.1"/>
    <property type="molecule type" value="Genomic_DNA"/>
</dbReference>
<keyword evidence="3" id="KW-0050">Antiport</keyword>
<dbReference type="NCBIfam" id="NF001214">
    <property type="entry name" value="PRK00187.1"/>
    <property type="match status" value="1"/>
</dbReference>
<sequence>MSINHATHPFYPFVQRLPSAENRRSSVPSEIWVVMTMRHPVRTELWAILRLAGPLIASQLAHMLMVLTDTLMMARLSPEALAGGGLGAASYSFVSIFCIGVIAAVGTLVAIRQGAGDIIGAARLTQAGLWLAWLMALGAGLLLWNLKPVLLLFGQTETNVNAAGQFLIALPFALPGYLSFMALRGFTSAIGRATPVMVISLAGTVANFLLNYALITGMFGLPQLGLTGIGLVTAIVANCMALALAWHIRRHPAYDAYPLRAGLSRPNRQYLKELWRLGLPIGGTYAVEVGLFAFAALCMGTMGSTQMGAHQIALQIVSVAFMVPAGMSYAITMRVGQHYGAGQLVDARMSGRVGIAFGAVVMLGFALVFWLWPNQLVGLFLDHNDPAFAEVIRLAVSLLAVAAWFELFDGTQTIAMGCIRGLKDAKTTFLVGLACYWLIGAPAAWWMAFHLNWGPTGVWWGLALGLACAAVSLTLAFEWKMQRMIRREPQAQGFNIPQAE</sequence>
<keyword evidence="8 10" id="KW-0472">Membrane</keyword>
<protein>
    <recommendedName>
        <fullName evidence="9">Multidrug-efflux transporter</fullName>
    </recommendedName>
</protein>
<proteinExistence type="predicted"/>
<keyword evidence="4" id="KW-1003">Cell membrane</keyword>
<feature type="transmembrane region" description="Helical" evidence="10">
    <location>
        <begin position="457"/>
        <end position="477"/>
    </location>
</feature>
<evidence type="ECO:0000256" key="9">
    <source>
        <dbReference type="ARBA" id="ARBA00031636"/>
    </source>
</evidence>
<feature type="transmembrane region" description="Helical" evidence="10">
    <location>
        <begin position="353"/>
        <end position="371"/>
    </location>
</feature>
<dbReference type="PIRSF" id="PIRSF006603">
    <property type="entry name" value="DinF"/>
    <property type="match status" value="1"/>
</dbReference>
<keyword evidence="2" id="KW-0813">Transport</keyword>
<keyword evidence="5 10" id="KW-0812">Transmembrane</keyword>
<dbReference type="Proteomes" id="UP000326067">
    <property type="component" value="Unassembled WGS sequence"/>
</dbReference>
<dbReference type="PANTHER" id="PTHR43298">
    <property type="entry name" value="MULTIDRUG RESISTANCE PROTEIN NORM-RELATED"/>
    <property type="match status" value="1"/>
</dbReference>
<evidence type="ECO:0000256" key="6">
    <source>
        <dbReference type="ARBA" id="ARBA00022989"/>
    </source>
</evidence>
<feature type="transmembrane region" description="Helical" evidence="10">
    <location>
        <begin position="226"/>
        <end position="246"/>
    </location>
</feature>
<evidence type="ECO:0000256" key="2">
    <source>
        <dbReference type="ARBA" id="ARBA00022448"/>
    </source>
</evidence>
<evidence type="ECO:0000313" key="12">
    <source>
        <dbReference type="Proteomes" id="UP000326067"/>
    </source>
</evidence>
<dbReference type="GO" id="GO:0042910">
    <property type="term" value="F:xenobiotic transmembrane transporter activity"/>
    <property type="evidence" value="ECO:0007669"/>
    <property type="project" value="InterPro"/>
</dbReference>
<feature type="transmembrane region" description="Helical" evidence="10">
    <location>
        <begin position="274"/>
        <end position="297"/>
    </location>
</feature>
<feature type="transmembrane region" description="Helical" evidence="10">
    <location>
        <begin position="45"/>
        <end position="68"/>
    </location>
</feature>
<feature type="transmembrane region" description="Helical" evidence="10">
    <location>
        <begin position="391"/>
        <end position="408"/>
    </location>
</feature>
<dbReference type="AlphaFoldDB" id="A0A5E7LAJ0"/>
<feature type="transmembrane region" description="Helical" evidence="10">
    <location>
        <begin position="164"/>
        <end position="183"/>
    </location>
</feature>
<dbReference type="GO" id="GO:0006811">
    <property type="term" value="P:monoatomic ion transport"/>
    <property type="evidence" value="ECO:0007669"/>
    <property type="project" value="UniProtKB-KW"/>
</dbReference>
<evidence type="ECO:0000256" key="10">
    <source>
        <dbReference type="SAM" id="Phobius"/>
    </source>
</evidence>
<feature type="transmembrane region" description="Helical" evidence="10">
    <location>
        <begin position="429"/>
        <end position="451"/>
    </location>
</feature>
<organism evidence="11 12">
    <name type="scientific">Pseudomonas fluorescens</name>
    <dbReference type="NCBI Taxonomy" id="294"/>
    <lineage>
        <taxon>Bacteria</taxon>
        <taxon>Pseudomonadati</taxon>
        <taxon>Pseudomonadota</taxon>
        <taxon>Gammaproteobacteria</taxon>
        <taxon>Pseudomonadales</taxon>
        <taxon>Pseudomonadaceae</taxon>
        <taxon>Pseudomonas</taxon>
    </lineage>
</organism>
<evidence type="ECO:0000256" key="8">
    <source>
        <dbReference type="ARBA" id="ARBA00023136"/>
    </source>
</evidence>
<gene>
    <name evidence="11" type="primary">mdtK</name>
    <name evidence="11" type="ORF">PS847_03312</name>
</gene>
<keyword evidence="7" id="KW-0406">Ion transport</keyword>
<evidence type="ECO:0000256" key="4">
    <source>
        <dbReference type="ARBA" id="ARBA00022475"/>
    </source>
</evidence>
<dbReference type="InterPro" id="IPR050222">
    <property type="entry name" value="MATE_MdtK"/>
</dbReference>
<accession>A0A5E7LAJ0</accession>
<comment type="subcellular location">
    <subcellularLocation>
        <location evidence="1">Cell inner membrane</location>
        <topology evidence="1">Multi-pass membrane protein</topology>
    </subcellularLocation>
</comment>
<dbReference type="NCBIfam" id="TIGR00797">
    <property type="entry name" value="matE"/>
    <property type="match status" value="1"/>
</dbReference>
<dbReference type="InterPro" id="IPR002528">
    <property type="entry name" value="MATE_fam"/>
</dbReference>
<name>A0A5E7LAJ0_PSEFL</name>
<evidence type="ECO:0000256" key="5">
    <source>
        <dbReference type="ARBA" id="ARBA00022692"/>
    </source>
</evidence>
<evidence type="ECO:0000313" key="11">
    <source>
        <dbReference type="EMBL" id="VVP10649.1"/>
    </source>
</evidence>
<feature type="transmembrane region" description="Helical" evidence="10">
    <location>
        <begin position="312"/>
        <end position="332"/>
    </location>
</feature>
<dbReference type="GO" id="GO:0015297">
    <property type="term" value="F:antiporter activity"/>
    <property type="evidence" value="ECO:0007669"/>
    <property type="project" value="UniProtKB-KW"/>
</dbReference>
<feature type="transmembrane region" description="Helical" evidence="10">
    <location>
        <begin position="123"/>
        <end position="144"/>
    </location>
</feature>
<keyword evidence="6 10" id="KW-1133">Transmembrane helix</keyword>
<feature type="transmembrane region" description="Helical" evidence="10">
    <location>
        <begin position="88"/>
        <end position="111"/>
    </location>
</feature>
<feature type="transmembrane region" description="Helical" evidence="10">
    <location>
        <begin position="195"/>
        <end position="214"/>
    </location>
</feature>
<reference evidence="11 12" key="1">
    <citation type="submission" date="2019-09" db="EMBL/GenBank/DDBJ databases">
        <authorList>
            <person name="Chandra G."/>
            <person name="Truman W A."/>
        </authorList>
    </citation>
    <scope>NUCLEOTIDE SEQUENCE [LARGE SCALE GENOMIC DNA]</scope>
    <source>
        <strain evidence="11">PS847</strain>
    </source>
</reference>
<dbReference type="InterPro" id="IPR048279">
    <property type="entry name" value="MdtK-like"/>
</dbReference>